<dbReference type="KEGG" id="spar:SPRG_12734"/>
<dbReference type="RefSeq" id="XP_012206841.1">
    <property type="nucleotide sequence ID" value="XM_012351451.1"/>
</dbReference>
<dbReference type="EMBL" id="KK583268">
    <property type="protein sequence ID" value="KDO22453.1"/>
    <property type="molecule type" value="Genomic_DNA"/>
</dbReference>
<proteinExistence type="predicted"/>
<sequence length="86" mass="9886">MLTNSTTRELGKGPEKLKYLTGTRECDLPFSHGLCGNLRAFCCLRPGCLSPKSAWMPFAWKPVGKIERDSDQIWNHLWENKYYSCC</sequence>
<name>A0A067BVZ1_SAPPC</name>
<dbReference type="Proteomes" id="UP000030745">
    <property type="component" value="Unassembled WGS sequence"/>
</dbReference>
<organism evidence="1 2">
    <name type="scientific">Saprolegnia parasitica (strain CBS 223.65)</name>
    <dbReference type="NCBI Taxonomy" id="695850"/>
    <lineage>
        <taxon>Eukaryota</taxon>
        <taxon>Sar</taxon>
        <taxon>Stramenopiles</taxon>
        <taxon>Oomycota</taxon>
        <taxon>Saprolegniomycetes</taxon>
        <taxon>Saprolegniales</taxon>
        <taxon>Saprolegniaceae</taxon>
        <taxon>Saprolegnia</taxon>
    </lineage>
</organism>
<dbReference type="OrthoDB" id="77018at2759"/>
<reference evidence="1 2" key="1">
    <citation type="journal article" date="2013" name="PLoS Genet.">
        <title>Distinctive expansion of potential virulence genes in the genome of the oomycete fish pathogen Saprolegnia parasitica.</title>
        <authorList>
            <person name="Jiang R.H."/>
            <person name="de Bruijn I."/>
            <person name="Haas B.J."/>
            <person name="Belmonte R."/>
            <person name="Lobach L."/>
            <person name="Christie J."/>
            <person name="van den Ackerveken G."/>
            <person name="Bottin A."/>
            <person name="Bulone V."/>
            <person name="Diaz-Moreno S.M."/>
            <person name="Dumas B."/>
            <person name="Fan L."/>
            <person name="Gaulin E."/>
            <person name="Govers F."/>
            <person name="Grenville-Briggs L.J."/>
            <person name="Horner N.R."/>
            <person name="Levin J.Z."/>
            <person name="Mammella M."/>
            <person name="Meijer H.J."/>
            <person name="Morris P."/>
            <person name="Nusbaum C."/>
            <person name="Oome S."/>
            <person name="Phillips A.J."/>
            <person name="van Rooyen D."/>
            <person name="Rzeszutek E."/>
            <person name="Saraiva M."/>
            <person name="Secombes C.J."/>
            <person name="Seidl M.F."/>
            <person name="Snel B."/>
            <person name="Stassen J.H."/>
            <person name="Sykes S."/>
            <person name="Tripathy S."/>
            <person name="van den Berg H."/>
            <person name="Vega-Arreguin J.C."/>
            <person name="Wawra S."/>
            <person name="Young S.K."/>
            <person name="Zeng Q."/>
            <person name="Dieguez-Uribeondo J."/>
            <person name="Russ C."/>
            <person name="Tyler B.M."/>
            <person name="van West P."/>
        </authorList>
    </citation>
    <scope>NUCLEOTIDE SEQUENCE [LARGE SCALE GENOMIC DNA]</scope>
    <source>
        <strain evidence="1 2">CBS 223.65</strain>
    </source>
</reference>
<dbReference type="VEuPathDB" id="FungiDB:SPRG_12734"/>
<protein>
    <submittedName>
        <fullName evidence="1">Uncharacterized protein</fullName>
    </submittedName>
</protein>
<evidence type="ECO:0000313" key="1">
    <source>
        <dbReference type="EMBL" id="KDO22453.1"/>
    </source>
</evidence>
<dbReference type="GeneID" id="24134671"/>
<accession>A0A067BVZ1</accession>
<evidence type="ECO:0000313" key="2">
    <source>
        <dbReference type="Proteomes" id="UP000030745"/>
    </source>
</evidence>
<keyword evidence="2" id="KW-1185">Reference proteome</keyword>
<dbReference type="AlphaFoldDB" id="A0A067BVZ1"/>
<gene>
    <name evidence="1" type="ORF">SPRG_12734</name>
</gene>